<keyword evidence="3" id="KW-1185">Reference proteome</keyword>
<dbReference type="InterPro" id="IPR029021">
    <property type="entry name" value="Prot-tyrosine_phosphatase-like"/>
</dbReference>
<organism evidence="2 3">
    <name type="scientific">Pristionchus entomophagus</name>
    <dbReference type="NCBI Taxonomy" id="358040"/>
    <lineage>
        <taxon>Eukaryota</taxon>
        <taxon>Metazoa</taxon>
        <taxon>Ecdysozoa</taxon>
        <taxon>Nematoda</taxon>
        <taxon>Chromadorea</taxon>
        <taxon>Rhabditida</taxon>
        <taxon>Rhabditina</taxon>
        <taxon>Diplogasteromorpha</taxon>
        <taxon>Diplogasteroidea</taxon>
        <taxon>Neodiplogasteridae</taxon>
        <taxon>Pristionchus</taxon>
    </lineage>
</organism>
<sequence>MYVPNYYFPIMSGEKITIGTYTVTHQGTTNVRGVYNATVLLVTKGNESRRIVHFDYFDWPRKCTPRHPSENSDSRSLQYWSRWISFALDILCEKMDKSHSEGKCVIDVADTVTRLRTQRSMAVQRPEEFVFLNLVTLEYALRKKYFTSEDVAKLHMSNYYLFPEPETDAIEN</sequence>
<dbReference type="Pfam" id="PF00102">
    <property type="entry name" value="Y_phosphatase"/>
    <property type="match status" value="2"/>
</dbReference>
<evidence type="ECO:0000259" key="1">
    <source>
        <dbReference type="SMART" id="SM00404"/>
    </source>
</evidence>
<evidence type="ECO:0000313" key="3">
    <source>
        <dbReference type="Proteomes" id="UP001432027"/>
    </source>
</evidence>
<dbReference type="EMBL" id="BTSX01000003">
    <property type="protein sequence ID" value="GMS89610.1"/>
    <property type="molecule type" value="Genomic_DNA"/>
</dbReference>
<feature type="domain" description="Protein-tyrosine phosphatase catalytic" evidence="1">
    <location>
        <begin position="50"/>
        <end position="138"/>
    </location>
</feature>
<reference evidence="2" key="1">
    <citation type="submission" date="2023-10" db="EMBL/GenBank/DDBJ databases">
        <title>Genome assembly of Pristionchus species.</title>
        <authorList>
            <person name="Yoshida K."/>
            <person name="Sommer R.J."/>
        </authorList>
    </citation>
    <scope>NUCLEOTIDE SEQUENCE</scope>
    <source>
        <strain evidence="2">RS0144</strain>
    </source>
</reference>
<evidence type="ECO:0000313" key="2">
    <source>
        <dbReference type="EMBL" id="GMS89610.1"/>
    </source>
</evidence>
<dbReference type="SMART" id="SM00404">
    <property type="entry name" value="PTPc_motif"/>
    <property type="match status" value="1"/>
</dbReference>
<comment type="caution">
    <text evidence="2">The sequence shown here is derived from an EMBL/GenBank/DDBJ whole genome shotgun (WGS) entry which is preliminary data.</text>
</comment>
<dbReference type="PRINTS" id="PR00700">
    <property type="entry name" value="PRTYPHPHTASE"/>
</dbReference>
<protein>
    <recommendedName>
        <fullName evidence="1">Protein-tyrosine phosphatase catalytic domain-containing protein</fullName>
    </recommendedName>
</protein>
<dbReference type="InterPro" id="IPR052782">
    <property type="entry name" value="Oocyte-zygote_transition_reg"/>
</dbReference>
<dbReference type="Gene3D" id="3.90.190.10">
    <property type="entry name" value="Protein tyrosine phosphatase superfamily"/>
    <property type="match status" value="2"/>
</dbReference>
<dbReference type="PANTHER" id="PTHR46163:SF26">
    <property type="entry name" value="TYROSINE-PROTEIN PHOSPHATASE DOMAIN-CONTAINING PROTEIN"/>
    <property type="match status" value="1"/>
</dbReference>
<dbReference type="GO" id="GO:0004725">
    <property type="term" value="F:protein tyrosine phosphatase activity"/>
    <property type="evidence" value="ECO:0007669"/>
    <property type="project" value="InterPro"/>
</dbReference>
<dbReference type="InterPro" id="IPR000242">
    <property type="entry name" value="PTP_cat"/>
</dbReference>
<proteinExistence type="predicted"/>
<name>A0AAV5TB68_9BILA</name>
<dbReference type="InterPro" id="IPR003595">
    <property type="entry name" value="Tyr_Pase_cat"/>
</dbReference>
<dbReference type="PANTHER" id="PTHR46163">
    <property type="entry name" value="TYROSINE-PROTEIN PHOSPHATASE-RELATED"/>
    <property type="match status" value="1"/>
</dbReference>
<dbReference type="AlphaFoldDB" id="A0AAV5TB68"/>
<gene>
    <name evidence="2" type="ORF">PENTCL1PPCAC_11784</name>
</gene>
<dbReference type="SUPFAM" id="SSF52799">
    <property type="entry name" value="(Phosphotyrosine protein) phosphatases II"/>
    <property type="match status" value="1"/>
</dbReference>
<dbReference type="Proteomes" id="UP001432027">
    <property type="component" value="Unassembled WGS sequence"/>
</dbReference>
<accession>A0AAV5TB68</accession>